<evidence type="ECO:0000313" key="2">
    <source>
        <dbReference type="Proteomes" id="UP000799764"/>
    </source>
</evidence>
<comment type="caution">
    <text evidence="1">The sequence shown here is derived from an EMBL/GenBank/DDBJ whole genome shotgun (WGS) entry which is preliminary data.</text>
</comment>
<evidence type="ECO:0000313" key="1">
    <source>
        <dbReference type="EMBL" id="KAF2444590.1"/>
    </source>
</evidence>
<gene>
    <name evidence="1" type="ORF">P171DRAFT_443599</name>
</gene>
<sequence length="253" mass="28941">MGISLSDIKGMAYSTHAVRFDEKNLFANLPKPTRPKRPLEYFSKYVKVCRDQNLTRAKSQSGTGHRAPTDSVALFEFLVTSQQDSPATRNKRVILTPIESLVVFKNVMLEDEFCLMFDLEGLMLGCRQFLLKVQRSAHRATDYHRLREIGLFLIALGPPGSKQEVPKIVWEDMHSIIQEYEENEWIKAQKRVGTVKGPLVESDEELNKGTALVVNRFEMKRMTKLARVARMCQSTSLDIAGLREFLWIYIVTG</sequence>
<name>A0A9P4UBV1_9PLEO</name>
<keyword evidence="2" id="KW-1185">Reference proteome</keyword>
<reference evidence="1" key="1">
    <citation type="journal article" date="2020" name="Stud. Mycol.">
        <title>101 Dothideomycetes genomes: a test case for predicting lifestyles and emergence of pathogens.</title>
        <authorList>
            <person name="Haridas S."/>
            <person name="Albert R."/>
            <person name="Binder M."/>
            <person name="Bloem J."/>
            <person name="Labutti K."/>
            <person name="Salamov A."/>
            <person name="Andreopoulos B."/>
            <person name="Baker S."/>
            <person name="Barry K."/>
            <person name="Bills G."/>
            <person name="Bluhm B."/>
            <person name="Cannon C."/>
            <person name="Castanera R."/>
            <person name="Culley D."/>
            <person name="Daum C."/>
            <person name="Ezra D."/>
            <person name="Gonzalez J."/>
            <person name="Henrissat B."/>
            <person name="Kuo A."/>
            <person name="Liang C."/>
            <person name="Lipzen A."/>
            <person name="Lutzoni F."/>
            <person name="Magnuson J."/>
            <person name="Mondo S."/>
            <person name="Nolan M."/>
            <person name="Ohm R."/>
            <person name="Pangilinan J."/>
            <person name="Park H.-J."/>
            <person name="Ramirez L."/>
            <person name="Alfaro M."/>
            <person name="Sun H."/>
            <person name="Tritt A."/>
            <person name="Yoshinaga Y."/>
            <person name="Zwiers L.-H."/>
            <person name="Turgeon B."/>
            <person name="Goodwin S."/>
            <person name="Spatafora J."/>
            <person name="Crous P."/>
            <person name="Grigoriev I."/>
        </authorList>
    </citation>
    <scope>NUCLEOTIDE SEQUENCE</scope>
    <source>
        <strain evidence="1">CBS 690.94</strain>
    </source>
</reference>
<dbReference type="Proteomes" id="UP000799764">
    <property type="component" value="Unassembled WGS sequence"/>
</dbReference>
<proteinExistence type="predicted"/>
<accession>A0A9P4UBV1</accession>
<protein>
    <submittedName>
        <fullName evidence="1">Uncharacterized protein</fullName>
    </submittedName>
</protein>
<dbReference type="AlphaFoldDB" id="A0A9P4UBV1"/>
<dbReference type="EMBL" id="MU001500">
    <property type="protein sequence ID" value="KAF2444590.1"/>
    <property type="molecule type" value="Genomic_DNA"/>
</dbReference>
<organism evidence="1 2">
    <name type="scientific">Karstenula rhodostoma CBS 690.94</name>
    <dbReference type="NCBI Taxonomy" id="1392251"/>
    <lineage>
        <taxon>Eukaryota</taxon>
        <taxon>Fungi</taxon>
        <taxon>Dikarya</taxon>
        <taxon>Ascomycota</taxon>
        <taxon>Pezizomycotina</taxon>
        <taxon>Dothideomycetes</taxon>
        <taxon>Pleosporomycetidae</taxon>
        <taxon>Pleosporales</taxon>
        <taxon>Massarineae</taxon>
        <taxon>Didymosphaeriaceae</taxon>
        <taxon>Karstenula</taxon>
    </lineage>
</organism>